<evidence type="ECO:0000313" key="4">
    <source>
        <dbReference type="Proteomes" id="UP000231092"/>
    </source>
</evidence>
<evidence type="ECO:0000259" key="2">
    <source>
        <dbReference type="Pfam" id="PF26011"/>
    </source>
</evidence>
<accession>A0A2M8Z3W6</accession>
<evidence type="ECO:0000256" key="1">
    <source>
        <dbReference type="SAM" id="Phobius"/>
    </source>
</evidence>
<dbReference type="OrthoDB" id="1834786at2"/>
<dbReference type="RefSeq" id="WP_100304641.1">
    <property type="nucleotide sequence ID" value="NZ_PGET01000001.1"/>
</dbReference>
<protein>
    <recommendedName>
        <fullName evidence="2">RND related beta-barrel domain-containing protein</fullName>
    </recommendedName>
</protein>
<name>A0A2M8Z3W6_9FIRM</name>
<gene>
    <name evidence="3" type="ORF">H171_1601</name>
</gene>
<keyword evidence="1" id="KW-0472">Membrane</keyword>
<reference evidence="3 4" key="1">
    <citation type="submission" date="2017-11" db="EMBL/GenBank/DDBJ databases">
        <title>Understudied soil microbes with underappreciated capabilities: Untangling the Clostridium saccharolyticum group.</title>
        <authorList>
            <person name="Leschine S."/>
        </authorList>
    </citation>
    <scope>NUCLEOTIDE SEQUENCE [LARGE SCALE GENOMIC DNA]</scope>
    <source>
        <strain evidence="3 4">18A</strain>
    </source>
</reference>
<comment type="caution">
    <text evidence="3">The sequence shown here is derived from an EMBL/GenBank/DDBJ whole genome shotgun (WGS) entry which is preliminary data.</text>
</comment>
<keyword evidence="1" id="KW-0812">Transmembrane</keyword>
<dbReference type="AlphaFoldDB" id="A0A2M8Z3W6"/>
<feature type="transmembrane region" description="Helical" evidence="1">
    <location>
        <begin position="29"/>
        <end position="53"/>
    </location>
</feature>
<evidence type="ECO:0000313" key="3">
    <source>
        <dbReference type="EMBL" id="PJJ28113.1"/>
    </source>
</evidence>
<dbReference type="EMBL" id="PGET01000001">
    <property type="protein sequence ID" value="PJJ28113.1"/>
    <property type="molecule type" value="Genomic_DNA"/>
</dbReference>
<dbReference type="InterPro" id="IPR058729">
    <property type="entry name" value="Beta-barrel_RND-rel"/>
</dbReference>
<feature type="domain" description="RND related beta-barrel" evidence="2">
    <location>
        <begin position="255"/>
        <end position="326"/>
    </location>
</feature>
<dbReference type="Proteomes" id="UP000231092">
    <property type="component" value="Unassembled WGS sequence"/>
</dbReference>
<sequence>MAKQKAAQPLKRAVRPKKNKKIIRYRRPLNINVGMIIFALIFVYMVFSVFAYVRRDKIQFYEVQEGSIVNNKNYTGIILRQEEVKNADRSGYVNYYVREGKRASNGTRVYSIDETGNLTSFLAENSEDKITLTPENLAELKKQLTTFSLTYDNDQFRSVYDAKYALEAEVMEYMNFNALDNLGAQMDQAGINFEQVKADRAGIVSYGVDSYEGLQPSGVSDAVFNRSSYTKTFTKSGNLIEKGSPVYKVITSDLWSVVFPMTEEDSKSYGDKTNLTVEFSGRDLKATGSFSVFSGTDGKAFGKLDFDKYMVQFASDRYVDFEIVSDRVDGLKIPVTSVTKKDFYLVPMDYVTQGGDSQSTGFNKEVYSGSGTSVVFVPTEIYYSEGNNYYIEMGTEDGFKAGDYIVKPNSTERYQIGTSASLQGVYNINKGYAVFKQIDVQASNDEYYTVKKNMTYGLAVYDHIVLKAETVNEGELIYQ</sequence>
<keyword evidence="1" id="KW-1133">Transmembrane helix</keyword>
<proteinExistence type="predicted"/>
<organism evidence="3 4">
    <name type="scientific">[Clostridium] celerecrescens 18A</name>
    <dbReference type="NCBI Taxonomy" id="1286362"/>
    <lineage>
        <taxon>Bacteria</taxon>
        <taxon>Bacillati</taxon>
        <taxon>Bacillota</taxon>
        <taxon>Clostridia</taxon>
        <taxon>Lachnospirales</taxon>
        <taxon>Lachnospiraceae</taxon>
        <taxon>Lacrimispora</taxon>
    </lineage>
</organism>
<dbReference type="Pfam" id="PF26011">
    <property type="entry name" value="Beta-barrel_RND_rel"/>
    <property type="match status" value="1"/>
</dbReference>